<dbReference type="AlphaFoldDB" id="A0A1T4TIE4"/>
<name>A0A1T4TIE4_9BACT</name>
<evidence type="ECO:0000313" key="2">
    <source>
        <dbReference type="EMBL" id="SKA40255.1"/>
    </source>
</evidence>
<gene>
    <name evidence="2" type="ORF">SAMN04488128_105154</name>
</gene>
<accession>A0A1T4TIE4</accession>
<feature type="signal peptide" evidence="1">
    <location>
        <begin position="1"/>
        <end position="18"/>
    </location>
</feature>
<organism evidence="2 3">
    <name type="scientific">Chitinophaga eiseniae</name>
    <dbReference type="NCBI Taxonomy" id="634771"/>
    <lineage>
        <taxon>Bacteria</taxon>
        <taxon>Pseudomonadati</taxon>
        <taxon>Bacteroidota</taxon>
        <taxon>Chitinophagia</taxon>
        <taxon>Chitinophagales</taxon>
        <taxon>Chitinophagaceae</taxon>
        <taxon>Chitinophaga</taxon>
    </lineage>
</organism>
<evidence type="ECO:0008006" key="4">
    <source>
        <dbReference type="Google" id="ProtNLM"/>
    </source>
</evidence>
<dbReference type="EMBL" id="FUWZ01000005">
    <property type="protein sequence ID" value="SKA40255.1"/>
    <property type="molecule type" value="Genomic_DNA"/>
</dbReference>
<proteinExistence type="predicted"/>
<keyword evidence="3" id="KW-1185">Reference proteome</keyword>
<evidence type="ECO:0000256" key="1">
    <source>
        <dbReference type="SAM" id="SignalP"/>
    </source>
</evidence>
<sequence>MKKILLLVKTFLPLTLMAGVVIAVASSPVFEQAPKAPADNTAAWTEYHFSREEKAVMTSVFNLYAHIDTCRTLFMSGSIRATDPADSTADMHQAFRFYRNGEELYYQLGDVEMVSLKDRFITISHQAEKIIVSPPKKLVAPFQLPVDTLMKIWESENYRLTGSLRGQDSVVSLRCANHASCKEYRFVFDPSAIALRELYMRMTNLDDPLNEEMDREMRITLDTWKEGHVPDGLLQADTYLSGNKSSPQPAGNYRHYELINKF</sequence>
<dbReference type="STRING" id="634771.SAMN04488128_105154"/>
<dbReference type="RefSeq" id="WP_078671968.1">
    <property type="nucleotide sequence ID" value="NZ_FUWZ01000005.1"/>
</dbReference>
<feature type="chain" id="PRO_5012978874" description="GLPGLI family protein" evidence="1">
    <location>
        <begin position="19"/>
        <end position="262"/>
    </location>
</feature>
<keyword evidence="1" id="KW-0732">Signal</keyword>
<protein>
    <recommendedName>
        <fullName evidence="4">GLPGLI family protein</fullName>
    </recommendedName>
</protein>
<evidence type="ECO:0000313" key="3">
    <source>
        <dbReference type="Proteomes" id="UP000190367"/>
    </source>
</evidence>
<dbReference type="OrthoDB" id="642516at2"/>
<reference evidence="3" key="1">
    <citation type="submission" date="2017-02" db="EMBL/GenBank/DDBJ databases">
        <authorList>
            <person name="Varghese N."/>
            <person name="Submissions S."/>
        </authorList>
    </citation>
    <scope>NUCLEOTIDE SEQUENCE [LARGE SCALE GENOMIC DNA]</scope>
    <source>
        <strain evidence="3">DSM 22224</strain>
    </source>
</reference>
<dbReference type="Proteomes" id="UP000190367">
    <property type="component" value="Unassembled WGS sequence"/>
</dbReference>